<dbReference type="EMBL" id="PYSV01000009">
    <property type="protein sequence ID" value="PTA67804.1"/>
    <property type="molecule type" value="Genomic_DNA"/>
</dbReference>
<name>A0A2T3W7N9_9DEIO</name>
<evidence type="ECO:0000256" key="1">
    <source>
        <dbReference type="SAM" id="MobiDB-lite"/>
    </source>
</evidence>
<organism evidence="2 3">
    <name type="scientific">Deinococcus arcticus</name>
    <dbReference type="NCBI Taxonomy" id="2136176"/>
    <lineage>
        <taxon>Bacteria</taxon>
        <taxon>Thermotogati</taxon>
        <taxon>Deinococcota</taxon>
        <taxon>Deinococci</taxon>
        <taxon>Deinococcales</taxon>
        <taxon>Deinococcaceae</taxon>
        <taxon>Deinococcus</taxon>
    </lineage>
</organism>
<dbReference type="AlphaFoldDB" id="A0A2T3W7N9"/>
<accession>A0A2T3W7N9</accession>
<protein>
    <submittedName>
        <fullName evidence="2">Uncharacterized protein</fullName>
    </submittedName>
</protein>
<keyword evidence="3" id="KW-1185">Reference proteome</keyword>
<evidence type="ECO:0000313" key="3">
    <source>
        <dbReference type="Proteomes" id="UP000240317"/>
    </source>
</evidence>
<reference evidence="2 3" key="1">
    <citation type="submission" date="2018-03" db="EMBL/GenBank/DDBJ databases">
        <title>Draft genome of Deinococcus sp. OD32.</title>
        <authorList>
            <person name="Wang X.-P."/>
            <person name="Du Z.-J."/>
        </authorList>
    </citation>
    <scope>NUCLEOTIDE SEQUENCE [LARGE SCALE GENOMIC DNA]</scope>
    <source>
        <strain evidence="2 3">OD32</strain>
    </source>
</reference>
<comment type="caution">
    <text evidence="2">The sequence shown here is derived from an EMBL/GenBank/DDBJ whole genome shotgun (WGS) entry which is preliminary data.</text>
</comment>
<dbReference type="Proteomes" id="UP000240317">
    <property type="component" value="Unassembled WGS sequence"/>
</dbReference>
<dbReference type="RefSeq" id="WP_107138051.1">
    <property type="nucleotide sequence ID" value="NZ_PYSV01000009.1"/>
</dbReference>
<proteinExistence type="predicted"/>
<feature type="compositionally biased region" description="Pro residues" evidence="1">
    <location>
        <begin position="81"/>
        <end position="90"/>
    </location>
</feature>
<evidence type="ECO:0000313" key="2">
    <source>
        <dbReference type="EMBL" id="PTA67804.1"/>
    </source>
</evidence>
<sequence length="99" mass="10398">MAHEVALWAQDGRRVWREPGGGWLSVPLAPDQPLDAALTAALGPVWVLHDGGHLFGQAGLIHVQALTGRAPPGQGHWSEALPPPFPPPGPGRALAGRCR</sequence>
<gene>
    <name evidence="2" type="ORF">C8263_10315</name>
</gene>
<feature type="region of interest" description="Disordered" evidence="1">
    <location>
        <begin position="71"/>
        <end position="99"/>
    </location>
</feature>